<dbReference type="Pfam" id="PF13927">
    <property type="entry name" value="Ig_3"/>
    <property type="match status" value="1"/>
</dbReference>
<dbReference type="PROSITE" id="PS50026">
    <property type="entry name" value="EGF_3"/>
    <property type="match status" value="4"/>
</dbReference>
<dbReference type="EMBL" id="CALNXK010000007">
    <property type="protein sequence ID" value="CAH3039619.1"/>
    <property type="molecule type" value="Genomic_DNA"/>
</dbReference>
<dbReference type="SMART" id="SM00181">
    <property type="entry name" value="EGF"/>
    <property type="match status" value="4"/>
</dbReference>
<dbReference type="SUPFAM" id="SSF57196">
    <property type="entry name" value="EGF/Laminin"/>
    <property type="match status" value="4"/>
</dbReference>
<comment type="caution">
    <text evidence="4">Lacks conserved residue(s) required for the propagation of feature annotation.</text>
</comment>
<dbReference type="InterPro" id="IPR001881">
    <property type="entry name" value="EGF-like_Ca-bd_dom"/>
</dbReference>
<feature type="disulfide bond" evidence="4">
    <location>
        <begin position="375"/>
        <end position="384"/>
    </location>
</feature>
<dbReference type="Gene3D" id="2.60.40.10">
    <property type="entry name" value="Immunoglobulins"/>
    <property type="match status" value="1"/>
</dbReference>
<proteinExistence type="predicted"/>
<evidence type="ECO:0000256" key="2">
    <source>
        <dbReference type="ARBA" id="ARBA00022737"/>
    </source>
</evidence>
<dbReference type="InterPro" id="IPR003599">
    <property type="entry name" value="Ig_sub"/>
</dbReference>
<dbReference type="CDD" id="cd00037">
    <property type="entry name" value="CLECT"/>
    <property type="match status" value="1"/>
</dbReference>
<dbReference type="Gene3D" id="2.10.25.10">
    <property type="entry name" value="Laminin"/>
    <property type="match status" value="4"/>
</dbReference>
<keyword evidence="1 4" id="KW-0245">EGF-like domain</keyword>
<dbReference type="Pfam" id="PF23708">
    <property type="entry name" value="CILP_5th"/>
    <property type="match status" value="1"/>
</dbReference>
<dbReference type="SMART" id="SM00408">
    <property type="entry name" value="IGc2"/>
    <property type="match status" value="1"/>
</dbReference>
<evidence type="ECO:0000256" key="4">
    <source>
        <dbReference type="PROSITE-ProRule" id="PRU00076"/>
    </source>
</evidence>
<dbReference type="InterPro" id="IPR001304">
    <property type="entry name" value="C-type_lectin-like"/>
</dbReference>
<feature type="domain" description="EGF-like" evidence="5">
    <location>
        <begin position="270"/>
        <end position="307"/>
    </location>
</feature>
<gene>
    <name evidence="8" type="ORF">PLOB_00042803</name>
</gene>
<dbReference type="InterPro" id="IPR016187">
    <property type="entry name" value="CTDL_fold"/>
</dbReference>
<dbReference type="Pfam" id="PF00059">
    <property type="entry name" value="Lectin_C"/>
    <property type="match status" value="1"/>
</dbReference>
<dbReference type="Pfam" id="PF00008">
    <property type="entry name" value="EGF"/>
    <property type="match status" value="4"/>
</dbReference>
<evidence type="ECO:0000259" key="6">
    <source>
        <dbReference type="PROSITE" id="PS50041"/>
    </source>
</evidence>
<dbReference type="PROSITE" id="PS00022">
    <property type="entry name" value="EGF_1"/>
    <property type="match status" value="4"/>
</dbReference>
<dbReference type="InterPro" id="IPR016186">
    <property type="entry name" value="C-type_lectin-like/link_sf"/>
</dbReference>
<feature type="domain" description="EGF-like" evidence="5">
    <location>
        <begin position="309"/>
        <end position="346"/>
    </location>
</feature>
<dbReference type="PANTHER" id="PTHR24049">
    <property type="entry name" value="CRUMBS FAMILY MEMBER"/>
    <property type="match status" value="1"/>
</dbReference>
<name>A0ABN8N012_9CNID</name>
<feature type="disulfide bond" evidence="4">
    <location>
        <begin position="411"/>
        <end position="420"/>
    </location>
</feature>
<keyword evidence="9" id="KW-1185">Reference proteome</keyword>
<dbReference type="CDD" id="cd00054">
    <property type="entry name" value="EGF_CA"/>
    <property type="match status" value="4"/>
</dbReference>
<dbReference type="InterPro" id="IPR008969">
    <property type="entry name" value="CarboxyPept-like_regulatory"/>
</dbReference>
<dbReference type="PROSITE" id="PS01186">
    <property type="entry name" value="EGF_2"/>
    <property type="match status" value="4"/>
</dbReference>
<evidence type="ECO:0000259" key="7">
    <source>
        <dbReference type="PROSITE" id="PS50835"/>
    </source>
</evidence>
<dbReference type="InterPro" id="IPR007110">
    <property type="entry name" value="Ig-like_dom"/>
</dbReference>
<keyword evidence="2" id="KW-0677">Repeat</keyword>
<accession>A0ABN8N012</accession>
<evidence type="ECO:0000313" key="9">
    <source>
        <dbReference type="Proteomes" id="UP001159405"/>
    </source>
</evidence>
<dbReference type="Pfam" id="PF23591">
    <property type="entry name" value="CILP"/>
    <property type="match status" value="1"/>
</dbReference>
<reference evidence="8 9" key="1">
    <citation type="submission" date="2022-05" db="EMBL/GenBank/DDBJ databases">
        <authorList>
            <consortium name="Genoscope - CEA"/>
            <person name="William W."/>
        </authorList>
    </citation>
    <scope>NUCLEOTIDE SEQUENCE [LARGE SCALE GENOMIC DNA]</scope>
</reference>
<dbReference type="InterPro" id="IPR056256">
    <property type="entry name" value="CILP-1/2_b-sand_dom2"/>
</dbReference>
<dbReference type="InterPro" id="IPR000742">
    <property type="entry name" value="EGF"/>
</dbReference>
<feature type="domain" description="EGF-like" evidence="5">
    <location>
        <begin position="348"/>
        <end position="385"/>
    </location>
</feature>
<keyword evidence="3 4" id="KW-1015">Disulfide bond</keyword>
<dbReference type="SUPFAM" id="SSF56436">
    <property type="entry name" value="C-type lectin-like"/>
    <property type="match status" value="1"/>
</dbReference>
<dbReference type="SUPFAM" id="SSF49464">
    <property type="entry name" value="Carboxypeptidase regulatory domain-like"/>
    <property type="match status" value="1"/>
</dbReference>
<evidence type="ECO:0000313" key="8">
    <source>
        <dbReference type="EMBL" id="CAH3039619.1"/>
    </source>
</evidence>
<dbReference type="InterPro" id="IPR036179">
    <property type="entry name" value="Ig-like_dom_sf"/>
</dbReference>
<feature type="disulfide bond" evidence="4">
    <location>
        <begin position="336"/>
        <end position="345"/>
    </location>
</feature>
<dbReference type="InterPro" id="IPR056255">
    <property type="entry name" value="CILP-1/2_dom"/>
</dbReference>
<feature type="domain" description="EGF-like" evidence="5">
    <location>
        <begin position="386"/>
        <end position="421"/>
    </location>
</feature>
<dbReference type="Proteomes" id="UP001159405">
    <property type="component" value="Unassembled WGS sequence"/>
</dbReference>
<comment type="caution">
    <text evidence="8">The sequence shown here is derived from an EMBL/GenBank/DDBJ whole genome shotgun (WGS) entry which is preliminary data.</text>
</comment>
<dbReference type="InterPro" id="IPR013783">
    <property type="entry name" value="Ig-like_fold"/>
</dbReference>
<evidence type="ECO:0000259" key="5">
    <source>
        <dbReference type="PROSITE" id="PS50026"/>
    </source>
</evidence>
<dbReference type="PANTHER" id="PTHR24049:SF35">
    <property type="entry name" value="EGF-LIKE DOMAIN-CONTAINING PROTEIN"/>
    <property type="match status" value="1"/>
</dbReference>
<evidence type="ECO:0000256" key="1">
    <source>
        <dbReference type="ARBA" id="ARBA00022536"/>
    </source>
</evidence>
<dbReference type="InterPro" id="IPR003598">
    <property type="entry name" value="Ig_sub2"/>
</dbReference>
<dbReference type="PROSITE" id="PS50835">
    <property type="entry name" value="IG_LIKE"/>
    <property type="match status" value="1"/>
</dbReference>
<feature type="disulfide bond" evidence="4">
    <location>
        <begin position="297"/>
        <end position="306"/>
    </location>
</feature>
<organism evidence="8 9">
    <name type="scientific">Porites lobata</name>
    <dbReference type="NCBI Taxonomy" id="104759"/>
    <lineage>
        <taxon>Eukaryota</taxon>
        <taxon>Metazoa</taxon>
        <taxon>Cnidaria</taxon>
        <taxon>Anthozoa</taxon>
        <taxon>Hexacorallia</taxon>
        <taxon>Scleractinia</taxon>
        <taxon>Fungiina</taxon>
        <taxon>Poritidae</taxon>
        <taxon>Porites</taxon>
    </lineage>
</organism>
<dbReference type="SMART" id="SM00409">
    <property type="entry name" value="IG"/>
    <property type="match status" value="1"/>
</dbReference>
<dbReference type="InterPro" id="IPR051022">
    <property type="entry name" value="Notch_Cell-Fate_Det"/>
</dbReference>
<dbReference type="SUPFAM" id="SSF48726">
    <property type="entry name" value="Immunoglobulin"/>
    <property type="match status" value="1"/>
</dbReference>
<dbReference type="SMART" id="SM00034">
    <property type="entry name" value="CLECT"/>
    <property type="match status" value="1"/>
</dbReference>
<feature type="domain" description="C-type lectin" evidence="6">
    <location>
        <begin position="14"/>
        <end position="135"/>
    </location>
</feature>
<feature type="domain" description="Ig-like" evidence="7">
    <location>
        <begin position="425"/>
        <end position="505"/>
    </location>
</feature>
<dbReference type="PROSITE" id="PS50041">
    <property type="entry name" value="C_TYPE_LECTIN_2"/>
    <property type="match status" value="1"/>
</dbReference>
<evidence type="ECO:0000256" key="3">
    <source>
        <dbReference type="ARBA" id="ARBA00023157"/>
    </source>
</evidence>
<dbReference type="Gene3D" id="3.10.100.10">
    <property type="entry name" value="Mannose-Binding Protein A, subunit A"/>
    <property type="match status" value="1"/>
</dbReference>
<dbReference type="SMART" id="SM00179">
    <property type="entry name" value="EGF_CA"/>
    <property type="match status" value="4"/>
</dbReference>
<sequence length="1190" mass="130379">MISPFLLTGHTFIYGCSNYTFHVASKAKLVSWDESRQLCKEFGSDLVSLESSDEWTALKNVIQSFPASEYFIGLKRDRSSGRWLWLSNNSSLNVSGGRTPWSPGQPSGNGECTEMFKNYSKYYGLFNDLPCTKRRGGYICERRVSCVGNTVPVVLVPRSPVKMEENAKMGMTEDTIVFAEVDSLERTVRMSLILVTRILVKTEETATIVATEHMVVHAGAHSLENTVKKSLILALQILVKMEDFVLIMATEGTAVHATVHIREKTARKVKLDPCSSNPCQNGGFCRDRGNGTYGCSCKGPYTGENCQEIFEPCSSNPCQNGGDCRNNGDGTYNCSCKSPYTGQNCQEIIKPCLSNPCQNGGSCNDNSDGTYICTCQNGFTGDMCQKRDCRSQPCENGGTCVELGDTTICQCSSGFTGSICQGKTPFITRNPRDAIRMEGGKVTFCCEAEGSPAPTYSWLHDNVPMANKVSKTLRLTSLSTADDGLYKCRATNRYGKVVSSEATLTVIAGSGDDSCDPNPLRKEVTLPPGCTEDGSGSNIVDVGTCSYDKCVRRGQGDSGKCGRRSAKLKRCCSPVSPLMKSQVSCPNGIKFNVEKVRGCECSSCAVPDIVVRGRVINEEGEALMLGEIEVIGDKKKYYTDMAGNFRFTVEAGSRRLVLNITDPYGYLQDTTKAFELHEEQISFYTIVLQNKPSPIKFAAAQKKKIPLSAPTKPAFAAVDIPERAFVTADGKVYDGEITANVGVVDPRNEADMAAAPGDFSTTDDDGEEVMLASAGMLRQSFSDSGGNKLNLDRNISVRIDVEKLDLPDGLPVYQYYLNKETGLWVKFGVLRTEEEDVVEYVGRTKRKFFVSEITPNVPYDTINWDSPIVASYVRVVAPAGAVVTRIGQSSNGQSFTSYRQETVPASGILCIRSLRNWPAVIQAELYAAPLIPQQPRNFPLAVNPRIISRNPSSHPIQSFQFTSTIAGSSGPVYGMGQESRCQQRKAVDFAFKFQEAISSPAASFNWESSREKHPRNPRVWQVLGSDICFIKAIVNGSSSESVIYVKSVGKARRGEVRNGQEVLDYGYVAEKTTRVGGKGVVCLEYRCNQGLSPYQTHLQFIALTGRCKIQRLSPHLEKTRCKVQPDADTDTEQNLCVPDLNGNDAGLYKGKKEAKEAKARCLTGNNNYRIGNGELRTTKANPAVELYCTR</sequence>
<protein>
    <submittedName>
        <fullName evidence="8">Uncharacterized protein</fullName>
    </submittedName>
</protein>